<dbReference type="EMBL" id="CABVLU010000004">
    <property type="protein sequence ID" value="VVT56214.1"/>
    <property type="molecule type" value="Genomic_DNA"/>
</dbReference>
<evidence type="ECO:0000256" key="1">
    <source>
        <dbReference type="ARBA" id="ARBA00004123"/>
    </source>
</evidence>
<feature type="compositionally biased region" description="Basic residues" evidence="4">
    <location>
        <begin position="392"/>
        <end position="407"/>
    </location>
</feature>
<evidence type="ECO:0000256" key="4">
    <source>
        <dbReference type="SAM" id="MobiDB-lite"/>
    </source>
</evidence>
<dbReference type="AlphaFoldDB" id="A0A5E8BXN1"/>
<dbReference type="PANTHER" id="PTHR12940:SF0">
    <property type="entry name" value="SPLICING FACTOR ESS-2 HOMOLOG"/>
    <property type="match status" value="1"/>
</dbReference>
<evidence type="ECO:0000313" key="6">
    <source>
        <dbReference type="Proteomes" id="UP000398389"/>
    </source>
</evidence>
<organism evidence="5 6">
    <name type="scientific">Magnusiomyces paraingens</name>
    <dbReference type="NCBI Taxonomy" id="2606893"/>
    <lineage>
        <taxon>Eukaryota</taxon>
        <taxon>Fungi</taxon>
        <taxon>Dikarya</taxon>
        <taxon>Ascomycota</taxon>
        <taxon>Saccharomycotina</taxon>
        <taxon>Dipodascomycetes</taxon>
        <taxon>Dipodascales</taxon>
        <taxon>Dipodascaceae</taxon>
        <taxon>Magnusiomyces</taxon>
    </lineage>
</organism>
<feature type="compositionally biased region" description="Polar residues" evidence="4">
    <location>
        <begin position="285"/>
        <end position="295"/>
    </location>
</feature>
<dbReference type="GO" id="GO:0071013">
    <property type="term" value="C:catalytic step 2 spliceosome"/>
    <property type="evidence" value="ECO:0007669"/>
    <property type="project" value="TreeGrafter"/>
</dbReference>
<feature type="region of interest" description="Disordered" evidence="4">
    <location>
        <begin position="327"/>
        <end position="407"/>
    </location>
</feature>
<reference evidence="5 6" key="1">
    <citation type="submission" date="2019-09" db="EMBL/GenBank/DDBJ databases">
        <authorList>
            <person name="Brejova B."/>
        </authorList>
    </citation>
    <scope>NUCLEOTIDE SEQUENCE [LARGE SCALE GENOMIC DNA]</scope>
</reference>
<dbReference type="RefSeq" id="XP_031855503.1">
    <property type="nucleotide sequence ID" value="XM_031999612.1"/>
</dbReference>
<dbReference type="OrthoDB" id="4084927at2759"/>
<dbReference type="GeneID" id="43583712"/>
<dbReference type="Proteomes" id="UP000398389">
    <property type="component" value="Unassembled WGS sequence"/>
</dbReference>
<proteinExistence type="inferred from homology"/>
<feature type="region of interest" description="Disordered" evidence="4">
    <location>
        <begin position="206"/>
        <end position="309"/>
    </location>
</feature>
<feature type="compositionally biased region" description="Polar residues" evidence="4">
    <location>
        <begin position="336"/>
        <end position="357"/>
    </location>
</feature>
<gene>
    <name evidence="5" type="ORF">SAPINGB_P004897</name>
</gene>
<dbReference type="InterPro" id="IPR019148">
    <property type="entry name" value="Nuclear_protein_DGCR14_ESS-2"/>
</dbReference>
<protein>
    <submittedName>
        <fullName evidence="5">Uncharacterized protein</fullName>
    </submittedName>
</protein>
<evidence type="ECO:0000313" key="5">
    <source>
        <dbReference type="EMBL" id="VVT56214.1"/>
    </source>
</evidence>
<evidence type="ECO:0000256" key="3">
    <source>
        <dbReference type="ARBA" id="ARBA00023242"/>
    </source>
</evidence>
<comment type="subcellular location">
    <subcellularLocation>
        <location evidence="1">Nucleus</location>
    </subcellularLocation>
</comment>
<accession>A0A5E8BXN1</accession>
<keyword evidence="3" id="KW-0539">Nucleus</keyword>
<evidence type="ECO:0000256" key="2">
    <source>
        <dbReference type="ARBA" id="ARBA00009072"/>
    </source>
</evidence>
<keyword evidence="6" id="KW-1185">Reference proteome</keyword>
<sequence length="407" mass="45071">MTRDLVPASKRRIENENKELVRQAVRDAQSQTRAENPVFRHTMTTPLIGTSHAGNLQLTIPATPVATTAVAKTSNNKYTVPERPKIVLEEDQYTAGLGKIITRDFFPDADEHGVAQAAAPNMSLDAYVRRYTSEDNASFNNLVEREAEAKRKTQAWFWKEGGSSTDDASKRLQITAYEESPKALIEKENAAVAKVLGWSDERKTEVDTWSTSKGPTNALMFHPNESSAGPRPTTEQKQSHAAKRIIYENTRFPKTPRNANKKKEEEDTGDDISAADARPRVNGYSFVTENTYSSDRQFEMQPPSEKDAARDRLLARKIALRRQERSAAAAALTVPKDSTVSSLGTSIRTPGSLSSARISKRAPTPLSPAASSILQSIRSHKTEIPSFSKLRTPIRRKPTGSPVVRKK</sequence>
<name>A0A5E8BXN1_9ASCO</name>
<dbReference type="Pfam" id="PF09751">
    <property type="entry name" value="Es2"/>
    <property type="match status" value="2"/>
</dbReference>
<dbReference type="PANTHER" id="PTHR12940">
    <property type="entry name" value="ES-2 PROTEIN - RELATED"/>
    <property type="match status" value="1"/>
</dbReference>
<comment type="similarity">
    <text evidence="2">Belongs to the ESS2 family.</text>
</comment>